<reference evidence="3 4" key="2">
    <citation type="submission" date="2016-10" db="EMBL/GenBank/DDBJ databases">
        <authorList>
            <person name="Varghese N."/>
            <person name="Submissions S."/>
        </authorList>
    </citation>
    <scope>NUCLEOTIDE SEQUENCE [LARGE SCALE GENOMIC DNA]</scope>
    <source>
        <strain evidence="3 4">DSM 24802</strain>
    </source>
</reference>
<dbReference type="EMBL" id="BNAB01000015">
    <property type="protein sequence ID" value="GHE04190.1"/>
    <property type="molecule type" value="Genomic_DNA"/>
</dbReference>
<name>A0AAN5A0I8_9RHOB</name>
<keyword evidence="1" id="KW-0472">Membrane</keyword>
<proteinExistence type="predicted"/>
<gene>
    <name evidence="2" type="ORF">GCM10008024_30430</name>
    <name evidence="3" type="ORF">SAMN05444006_11860</name>
</gene>
<organism evidence="2 5">
    <name type="scientific">Allgaiera indica</name>
    <dbReference type="NCBI Taxonomy" id="765699"/>
    <lineage>
        <taxon>Bacteria</taxon>
        <taxon>Pseudomonadati</taxon>
        <taxon>Pseudomonadota</taxon>
        <taxon>Alphaproteobacteria</taxon>
        <taxon>Rhodobacterales</taxon>
        <taxon>Paracoccaceae</taxon>
        <taxon>Allgaiera</taxon>
    </lineage>
</organism>
<reference evidence="2" key="3">
    <citation type="submission" date="2023-06" db="EMBL/GenBank/DDBJ databases">
        <authorList>
            <person name="Sun Q."/>
            <person name="Zhou Y."/>
        </authorList>
    </citation>
    <scope>NUCLEOTIDE SEQUENCE</scope>
    <source>
        <strain evidence="2">CGMCC 1.10859</strain>
    </source>
</reference>
<dbReference type="RefSeq" id="WP_035838035.1">
    <property type="nucleotide sequence ID" value="NZ_BNAB01000015.1"/>
</dbReference>
<keyword evidence="1" id="KW-1133">Transmembrane helix</keyword>
<sequence length="128" mass="13972">MGKSPSIHLALARDFTRMAGQWLTLIRFSVHGNAPVFSPSVSLYHDMLDPNAEDGARLKACRTMLTLVDEQVLMENRCGREAYARDRPVDPYGRHWRTTERGAALAALSSLLAGAIGAFAAAEKNGKS</sequence>
<evidence type="ECO:0000313" key="2">
    <source>
        <dbReference type="EMBL" id="GHE04190.1"/>
    </source>
</evidence>
<protein>
    <submittedName>
        <fullName evidence="2">Uncharacterized protein</fullName>
    </submittedName>
</protein>
<reference evidence="2" key="1">
    <citation type="journal article" date="2014" name="Int. J. Syst. Evol. Microbiol.">
        <title>Complete genome sequence of Corynebacterium casei LMG S-19264T (=DSM 44701T), isolated from a smear-ripened cheese.</title>
        <authorList>
            <consortium name="US DOE Joint Genome Institute (JGI-PGF)"/>
            <person name="Walter F."/>
            <person name="Albersmeier A."/>
            <person name="Kalinowski J."/>
            <person name="Ruckert C."/>
        </authorList>
    </citation>
    <scope>NUCLEOTIDE SEQUENCE</scope>
    <source>
        <strain evidence="2">CGMCC 1.10859</strain>
    </source>
</reference>
<keyword evidence="4" id="KW-1185">Reference proteome</keyword>
<dbReference type="EMBL" id="FNOB01000018">
    <property type="protein sequence ID" value="SDX50798.1"/>
    <property type="molecule type" value="Genomic_DNA"/>
</dbReference>
<dbReference type="Proteomes" id="UP000199541">
    <property type="component" value="Unassembled WGS sequence"/>
</dbReference>
<evidence type="ECO:0000313" key="3">
    <source>
        <dbReference type="EMBL" id="SDX50798.1"/>
    </source>
</evidence>
<dbReference type="AlphaFoldDB" id="A0AAN5A0I8"/>
<comment type="caution">
    <text evidence="2">The sequence shown here is derived from an EMBL/GenBank/DDBJ whole genome shotgun (WGS) entry which is preliminary data.</text>
</comment>
<feature type="transmembrane region" description="Helical" evidence="1">
    <location>
        <begin position="103"/>
        <end position="122"/>
    </location>
</feature>
<keyword evidence="1" id="KW-0812">Transmembrane</keyword>
<evidence type="ECO:0000313" key="5">
    <source>
        <dbReference type="Proteomes" id="UP000634647"/>
    </source>
</evidence>
<dbReference type="Proteomes" id="UP000634647">
    <property type="component" value="Unassembled WGS sequence"/>
</dbReference>
<accession>A0AAN5A0I8</accession>
<evidence type="ECO:0000313" key="4">
    <source>
        <dbReference type="Proteomes" id="UP000199541"/>
    </source>
</evidence>
<evidence type="ECO:0000256" key="1">
    <source>
        <dbReference type="SAM" id="Phobius"/>
    </source>
</evidence>